<dbReference type="InterPro" id="IPR016181">
    <property type="entry name" value="Acyl_CoA_acyltransferase"/>
</dbReference>
<organism evidence="1 2">
    <name type="scientific">Paeniglutamicibacter gangotriensis Lz1y</name>
    <dbReference type="NCBI Taxonomy" id="1276920"/>
    <lineage>
        <taxon>Bacteria</taxon>
        <taxon>Bacillati</taxon>
        <taxon>Actinomycetota</taxon>
        <taxon>Actinomycetes</taxon>
        <taxon>Micrococcales</taxon>
        <taxon>Micrococcaceae</taxon>
        <taxon>Paeniglutamicibacter</taxon>
    </lineage>
</organism>
<dbReference type="STRING" id="1276920.ADIAG_02111"/>
<dbReference type="PATRIC" id="fig|1276920.7.peg.2111"/>
<reference evidence="1 2" key="1">
    <citation type="journal article" date="2013" name="Genome Announc.">
        <title>Draft Genome Sequence of Arthrobacter gangotriensis Strain Lz1yT, Isolated from a Penguin Rookery Soil Sample Collected in Antarctica, near the Indian Station Dakshin Gangotri.</title>
        <authorList>
            <person name="Shivaji S."/>
            <person name="Ara S."/>
            <person name="Bandi S."/>
            <person name="Singh A."/>
            <person name="Kumar Pinnaka A."/>
        </authorList>
    </citation>
    <scope>NUCLEOTIDE SEQUENCE [LARGE SCALE GENOMIC DNA]</scope>
    <source>
        <strain evidence="1 2">Lz1y</strain>
    </source>
</reference>
<accession>M7MUH5</accession>
<evidence type="ECO:0000313" key="2">
    <source>
        <dbReference type="Proteomes" id="UP000012015"/>
    </source>
</evidence>
<dbReference type="AlphaFoldDB" id="M7MUH5"/>
<keyword evidence="2" id="KW-1185">Reference proteome</keyword>
<dbReference type="Proteomes" id="UP000012015">
    <property type="component" value="Unassembled WGS sequence"/>
</dbReference>
<dbReference type="RefSeq" id="WP_007271293.1">
    <property type="nucleotide sequence ID" value="NZ_AOCK01000005.1"/>
</dbReference>
<sequence>MSDHHHDDVDLLKWPDALGPEWTCEPVAAGLGGGTALAIGHEGNHVATVGVKRIVESEFAATYPSGLRDRLLVPEEGAPAEAIQLASEFVMSQDPACRRLVVACEEEDLKAIGVAEAAGYRFVVDVDLNRGSFALLTAEPAWVLEESRNIDEVPTV</sequence>
<gene>
    <name evidence="1" type="ORF">ADIAG_02111</name>
</gene>
<proteinExistence type="predicted"/>
<evidence type="ECO:0000313" key="1">
    <source>
        <dbReference type="EMBL" id="EMQ98681.1"/>
    </source>
</evidence>
<protein>
    <submittedName>
        <fullName evidence="1">Uncharacterized protein</fullName>
    </submittedName>
</protein>
<name>M7MUH5_9MICC</name>
<dbReference type="SUPFAM" id="SSF55729">
    <property type="entry name" value="Acyl-CoA N-acyltransferases (Nat)"/>
    <property type="match status" value="1"/>
</dbReference>
<dbReference type="Gene3D" id="3.40.630.30">
    <property type="match status" value="1"/>
</dbReference>
<dbReference type="EMBL" id="AOCK01000005">
    <property type="protein sequence ID" value="EMQ98681.1"/>
    <property type="molecule type" value="Genomic_DNA"/>
</dbReference>
<dbReference type="eggNOG" id="ENOG502ZRBV">
    <property type="taxonomic scope" value="Bacteria"/>
</dbReference>
<comment type="caution">
    <text evidence="1">The sequence shown here is derived from an EMBL/GenBank/DDBJ whole genome shotgun (WGS) entry which is preliminary data.</text>
</comment>